<evidence type="ECO:0000256" key="2">
    <source>
        <dbReference type="SAM" id="Phobius"/>
    </source>
</evidence>
<dbReference type="AlphaFoldDB" id="A0A5E6MC15"/>
<feature type="region of interest" description="Disordered" evidence="1">
    <location>
        <begin position="153"/>
        <end position="210"/>
    </location>
</feature>
<keyword evidence="2" id="KW-0812">Transmembrane</keyword>
<feature type="transmembrane region" description="Helical" evidence="2">
    <location>
        <begin position="20"/>
        <end position="42"/>
    </location>
</feature>
<evidence type="ECO:0000313" key="4">
    <source>
        <dbReference type="Proteomes" id="UP000334923"/>
    </source>
</evidence>
<evidence type="ECO:0000313" key="3">
    <source>
        <dbReference type="EMBL" id="VVM05840.1"/>
    </source>
</evidence>
<sequence length="210" mass="22776">MNEFREFLDTLKQPEYVHVLLHPIPVYGLATALAAYLAGLAFKSRATQVVALALIVLTSASGWVVQHYGEEGTDRVETMITQKQKAWLDVHEERGERTVWMLYGTAAIAAVTLVSSALFPKGLSFFSSATVLAAAASLFLGLWTSHAGGQIRHKEFYQGPPPEAEKKSRVQKSSPPVPETAAPPSENSGPPAESELPQQEAPPSEEKPPQ</sequence>
<organism evidence="3 4">
    <name type="scientific">Methylacidimicrobium tartarophylax</name>
    <dbReference type="NCBI Taxonomy" id="1041768"/>
    <lineage>
        <taxon>Bacteria</taxon>
        <taxon>Pseudomonadati</taxon>
        <taxon>Verrucomicrobiota</taxon>
        <taxon>Methylacidimicrobium</taxon>
    </lineage>
</organism>
<protein>
    <submittedName>
        <fullName evidence="3">Uncharacterized protein</fullName>
    </submittedName>
</protein>
<dbReference type="EMBL" id="CABFVA020000032">
    <property type="protein sequence ID" value="VVM05840.1"/>
    <property type="molecule type" value="Genomic_DNA"/>
</dbReference>
<keyword evidence="4" id="KW-1185">Reference proteome</keyword>
<evidence type="ECO:0000256" key="1">
    <source>
        <dbReference type="SAM" id="MobiDB-lite"/>
    </source>
</evidence>
<name>A0A5E6MC15_9BACT</name>
<proteinExistence type="predicted"/>
<accession>A0A5E6MC15</accession>
<keyword evidence="2" id="KW-0472">Membrane</keyword>
<feature type="transmembrane region" description="Helical" evidence="2">
    <location>
        <begin position="125"/>
        <end position="143"/>
    </location>
</feature>
<dbReference type="OrthoDB" id="193229at2"/>
<gene>
    <name evidence="3" type="ORF">MAMT_00823</name>
</gene>
<dbReference type="RefSeq" id="WP_142659736.1">
    <property type="nucleotide sequence ID" value="NZ_CABFVA020000032.1"/>
</dbReference>
<reference evidence="3 4" key="1">
    <citation type="submission" date="2019-09" db="EMBL/GenBank/DDBJ databases">
        <authorList>
            <person name="Cremers G."/>
        </authorList>
    </citation>
    <scope>NUCLEOTIDE SEQUENCE [LARGE SCALE GENOMIC DNA]</scope>
    <source>
        <strain evidence="3">4A</strain>
    </source>
</reference>
<feature type="transmembrane region" description="Helical" evidence="2">
    <location>
        <begin position="100"/>
        <end position="118"/>
    </location>
</feature>
<keyword evidence="2" id="KW-1133">Transmembrane helix</keyword>
<dbReference type="Proteomes" id="UP000334923">
    <property type="component" value="Unassembled WGS sequence"/>
</dbReference>
<feature type="transmembrane region" description="Helical" evidence="2">
    <location>
        <begin position="49"/>
        <end position="69"/>
    </location>
</feature>